<dbReference type="Pfam" id="PF13483">
    <property type="entry name" value="Lactamase_B_3"/>
    <property type="match status" value="1"/>
</dbReference>
<evidence type="ECO:0000313" key="2">
    <source>
        <dbReference type="Proteomes" id="UP000034452"/>
    </source>
</evidence>
<reference evidence="1 2" key="1">
    <citation type="journal article" date="2015" name="Nature">
        <title>rRNA introns, odd ribosomes, and small enigmatic genomes across a large radiation of phyla.</title>
        <authorList>
            <person name="Brown C.T."/>
            <person name="Hug L.A."/>
            <person name="Thomas B.C."/>
            <person name="Sharon I."/>
            <person name="Castelle C.J."/>
            <person name="Singh A."/>
            <person name="Wilkins M.J."/>
            <person name="Williams K.H."/>
            <person name="Banfield J.F."/>
        </authorList>
    </citation>
    <scope>NUCLEOTIDE SEQUENCE [LARGE SCALE GENOMIC DNA]</scope>
</reference>
<dbReference type="Proteomes" id="UP000034452">
    <property type="component" value="Unassembled WGS sequence"/>
</dbReference>
<dbReference type="PANTHER" id="PTHR39189:SF1">
    <property type="entry name" value="UPF0173 METAL-DEPENDENT HYDROLASE YTKL"/>
    <property type="match status" value="1"/>
</dbReference>
<organism evidence="1 2">
    <name type="scientific">Candidatus Nomurabacteria bacterium GW2011_GWB1_40_7</name>
    <dbReference type="NCBI Taxonomy" id="1618744"/>
    <lineage>
        <taxon>Bacteria</taxon>
        <taxon>Candidatus Nomuraibacteriota</taxon>
    </lineage>
</organism>
<name>A0A0G0SZE6_9BACT</name>
<sequence length="198" mass="21563">MVLAFNPVSKSSKTGISAHFGTDIALQTTNHPDYNGIEQLSHGEREPFVITGPGDYEIKEIFIKGVLSEANIADPARDGIKKKYINTIYLFTLDNISIAFLGALGDAELSKDSREAVNSPDILFIPIGGKGLLDAKNAAKLASSFESKLIIPMDYDESALKAFLKEMGEEKAEVVDKLTLKKKDLDEKEGEVVVLKTS</sequence>
<evidence type="ECO:0000313" key="1">
    <source>
        <dbReference type="EMBL" id="KKR70168.1"/>
    </source>
</evidence>
<protein>
    <submittedName>
        <fullName evidence="1">Zn-dependent hydrolase of the metallo-beta-lactamase superfamily</fullName>
    </submittedName>
</protein>
<dbReference type="EMBL" id="LBZL01000012">
    <property type="protein sequence ID" value="KKR70168.1"/>
    <property type="molecule type" value="Genomic_DNA"/>
</dbReference>
<keyword evidence="1" id="KW-0378">Hydrolase</keyword>
<dbReference type="Gene3D" id="3.60.15.10">
    <property type="entry name" value="Ribonuclease Z/Hydroxyacylglutathione hydrolase-like"/>
    <property type="match status" value="1"/>
</dbReference>
<dbReference type="InterPro" id="IPR036866">
    <property type="entry name" value="RibonucZ/Hydroxyglut_hydro"/>
</dbReference>
<gene>
    <name evidence="1" type="ORF">UU13_C0012G0014</name>
</gene>
<dbReference type="PANTHER" id="PTHR39189">
    <property type="entry name" value="UPF0173 METAL-DEPENDENT HYDROLASE YTKL"/>
    <property type="match status" value="1"/>
</dbReference>
<comment type="caution">
    <text evidence="1">The sequence shown here is derived from an EMBL/GenBank/DDBJ whole genome shotgun (WGS) entry which is preliminary data.</text>
</comment>
<dbReference type="AlphaFoldDB" id="A0A0G0SZE6"/>
<dbReference type="GO" id="GO:0016787">
    <property type="term" value="F:hydrolase activity"/>
    <property type="evidence" value="ECO:0007669"/>
    <property type="project" value="UniProtKB-KW"/>
</dbReference>
<accession>A0A0G0SZE6</accession>
<proteinExistence type="predicted"/>